<dbReference type="InterPro" id="IPR027417">
    <property type="entry name" value="P-loop_NTPase"/>
</dbReference>
<keyword evidence="2" id="KW-0813">Transport</keyword>
<evidence type="ECO:0000256" key="5">
    <source>
        <dbReference type="ARBA" id="ARBA00022970"/>
    </source>
</evidence>
<dbReference type="InterPro" id="IPR003593">
    <property type="entry name" value="AAA+_ATPase"/>
</dbReference>
<dbReference type="GO" id="GO:0005524">
    <property type="term" value="F:ATP binding"/>
    <property type="evidence" value="ECO:0007669"/>
    <property type="project" value="UniProtKB-KW"/>
</dbReference>
<feature type="domain" description="ABC transporter" evidence="6">
    <location>
        <begin position="4"/>
        <end position="232"/>
    </location>
</feature>
<organism evidence="7">
    <name type="scientific">Methylobacterium bullatum</name>
    <dbReference type="NCBI Taxonomy" id="570505"/>
    <lineage>
        <taxon>Bacteria</taxon>
        <taxon>Pseudomonadati</taxon>
        <taxon>Pseudomonadota</taxon>
        <taxon>Alphaproteobacteria</taxon>
        <taxon>Hyphomicrobiales</taxon>
        <taxon>Methylobacteriaceae</taxon>
        <taxon>Methylobacterium</taxon>
    </lineage>
</organism>
<reference evidence="7" key="1">
    <citation type="submission" date="2019-12" db="EMBL/GenBank/DDBJ databases">
        <authorList>
            <person name="Cremers G."/>
        </authorList>
    </citation>
    <scope>NUCLEOTIDE SEQUENCE</scope>
    <source>
        <strain evidence="7">Mbul1</strain>
    </source>
</reference>
<evidence type="ECO:0000256" key="2">
    <source>
        <dbReference type="ARBA" id="ARBA00022448"/>
    </source>
</evidence>
<dbReference type="EMBL" id="LR743504">
    <property type="protein sequence ID" value="CAA2107057.1"/>
    <property type="molecule type" value="Genomic_DNA"/>
</dbReference>
<evidence type="ECO:0000313" key="7">
    <source>
        <dbReference type="EMBL" id="CAA2107057.1"/>
    </source>
</evidence>
<keyword evidence="3" id="KW-0547">Nucleotide-binding</keyword>
<dbReference type="Gene3D" id="3.40.50.300">
    <property type="entry name" value="P-loop containing nucleotide triphosphate hydrolases"/>
    <property type="match status" value="1"/>
</dbReference>
<comment type="similarity">
    <text evidence="1">Belongs to the ABC transporter superfamily.</text>
</comment>
<dbReference type="AlphaFoldDB" id="A0A679J3V8"/>
<gene>
    <name evidence="7" type="primary">livF_5</name>
    <name evidence="7" type="ORF">MBUL_03971</name>
</gene>
<accession>A0A679J3V8</accession>
<dbReference type="PANTHER" id="PTHR43820:SF2">
    <property type="entry name" value="ABC TRANSPORTER ATP-BINDING PROTEIN"/>
    <property type="match status" value="1"/>
</dbReference>
<dbReference type="InterPro" id="IPR052156">
    <property type="entry name" value="BCAA_Transport_ATP-bd_LivF"/>
</dbReference>
<dbReference type="PROSITE" id="PS50893">
    <property type="entry name" value="ABC_TRANSPORTER_2"/>
    <property type="match status" value="1"/>
</dbReference>
<dbReference type="CDD" id="cd03224">
    <property type="entry name" value="ABC_TM1139_LivF_branched"/>
    <property type="match status" value="1"/>
</dbReference>
<evidence type="ECO:0000256" key="3">
    <source>
        <dbReference type="ARBA" id="ARBA00022741"/>
    </source>
</evidence>
<dbReference type="SMART" id="SM00382">
    <property type="entry name" value="AAA"/>
    <property type="match status" value="1"/>
</dbReference>
<proteinExistence type="inferred from homology"/>
<name>A0A679J3V8_9HYPH</name>
<dbReference type="InterPro" id="IPR017871">
    <property type="entry name" value="ABC_transporter-like_CS"/>
</dbReference>
<evidence type="ECO:0000256" key="1">
    <source>
        <dbReference type="ARBA" id="ARBA00005417"/>
    </source>
</evidence>
<keyword evidence="5" id="KW-0029">Amino-acid transport</keyword>
<protein>
    <submittedName>
        <fullName evidence="7">High-affinity branched-chain amino acid transport ATP-binding protein LivF</fullName>
    </submittedName>
</protein>
<dbReference type="PANTHER" id="PTHR43820">
    <property type="entry name" value="HIGH-AFFINITY BRANCHED-CHAIN AMINO ACID TRANSPORT ATP-BINDING PROTEIN LIVF"/>
    <property type="match status" value="1"/>
</dbReference>
<dbReference type="SUPFAM" id="SSF52540">
    <property type="entry name" value="P-loop containing nucleoside triphosphate hydrolases"/>
    <property type="match status" value="1"/>
</dbReference>
<evidence type="ECO:0000256" key="4">
    <source>
        <dbReference type="ARBA" id="ARBA00022840"/>
    </source>
</evidence>
<dbReference type="PROSITE" id="PS00211">
    <property type="entry name" value="ABC_TRANSPORTER_1"/>
    <property type="match status" value="1"/>
</dbReference>
<dbReference type="GO" id="GO:0015658">
    <property type="term" value="F:branched-chain amino acid transmembrane transporter activity"/>
    <property type="evidence" value="ECO:0007669"/>
    <property type="project" value="TreeGrafter"/>
</dbReference>
<keyword evidence="4 7" id="KW-0067">ATP-binding</keyword>
<dbReference type="GO" id="GO:0015807">
    <property type="term" value="P:L-amino acid transport"/>
    <property type="evidence" value="ECO:0007669"/>
    <property type="project" value="TreeGrafter"/>
</dbReference>
<dbReference type="Pfam" id="PF00005">
    <property type="entry name" value="ABC_tran"/>
    <property type="match status" value="1"/>
</dbReference>
<dbReference type="GO" id="GO:0016887">
    <property type="term" value="F:ATP hydrolysis activity"/>
    <property type="evidence" value="ECO:0007669"/>
    <property type="project" value="InterPro"/>
</dbReference>
<dbReference type="InterPro" id="IPR003439">
    <property type="entry name" value="ABC_transporter-like_ATP-bd"/>
</dbReference>
<sequence length="235" mass="25988">MSLLEVETINTLYGDSHVLFDVSLRVEENEVVALLGRNGAGKTTTLRTLMGALSPRSGTIRLDGKPIHGLRPEKIARVGMQLVPEERAIFGTLTVEENLRVARLTAQKPWSLDRIWEVFPRLKERRASRGRTLSGGEQQMLSIARALIRDPRIILLDEPFEGLAPLIVQNLIALTRRLAQEGRTIVVVEQNVAAVLSFAQRVYGFNNGHVVYEGQAADLRADAAPMRAFMGLAGE</sequence>
<evidence type="ECO:0000259" key="6">
    <source>
        <dbReference type="PROSITE" id="PS50893"/>
    </source>
</evidence>